<sequence length="134" mass="15057">MRHFPSDSKTCMKVEESDPMKIAPPNKIPKKKAKEDKGKSIYIGEFTHIPTIPHAAYPFGLVGRNNRASCKDVVELQGFSFTLRKEGAEDFCSANYRDKIVTETNHHATFGLPHLVSQTWLLPTLRLGHVLAKP</sequence>
<proteinExistence type="predicted"/>
<accession>A0ABU6RV00</accession>
<evidence type="ECO:0000313" key="3">
    <source>
        <dbReference type="Proteomes" id="UP001341840"/>
    </source>
</evidence>
<name>A0ABU6RV00_9FABA</name>
<gene>
    <name evidence="2" type="ORF">PIB30_091683</name>
</gene>
<reference evidence="2 3" key="1">
    <citation type="journal article" date="2023" name="Plants (Basel)">
        <title>Bridging the Gap: Combining Genomics and Transcriptomics Approaches to Understand Stylosanthes scabra, an Orphan Legume from the Brazilian Caatinga.</title>
        <authorList>
            <person name="Ferreira-Neto J.R.C."/>
            <person name="da Silva M.D."/>
            <person name="Binneck E."/>
            <person name="de Melo N.F."/>
            <person name="da Silva R.H."/>
            <person name="de Melo A.L.T.M."/>
            <person name="Pandolfi V."/>
            <person name="Bustamante F.O."/>
            <person name="Brasileiro-Vidal A.C."/>
            <person name="Benko-Iseppon A.M."/>
        </authorList>
    </citation>
    <scope>NUCLEOTIDE SEQUENCE [LARGE SCALE GENOMIC DNA]</scope>
    <source>
        <tissue evidence="2">Leaves</tissue>
    </source>
</reference>
<dbReference type="EMBL" id="JASCZI010032054">
    <property type="protein sequence ID" value="MED6127812.1"/>
    <property type="molecule type" value="Genomic_DNA"/>
</dbReference>
<dbReference type="Proteomes" id="UP001341840">
    <property type="component" value="Unassembled WGS sequence"/>
</dbReference>
<protein>
    <submittedName>
        <fullName evidence="2">Uncharacterized protein</fullName>
    </submittedName>
</protein>
<organism evidence="2 3">
    <name type="scientific">Stylosanthes scabra</name>
    <dbReference type="NCBI Taxonomy" id="79078"/>
    <lineage>
        <taxon>Eukaryota</taxon>
        <taxon>Viridiplantae</taxon>
        <taxon>Streptophyta</taxon>
        <taxon>Embryophyta</taxon>
        <taxon>Tracheophyta</taxon>
        <taxon>Spermatophyta</taxon>
        <taxon>Magnoliopsida</taxon>
        <taxon>eudicotyledons</taxon>
        <taxon>Gunneridae</taxon>
        <taxon>Pentapetalae</taxon>
        <taxon>rosids</taxon>
        <taxon>fabids</taxon>
        <taxon>Fabales</taxon>
        <taxon>Fabaceae</taxon>
        <taxon>Papilionoideae</taxon>
        <taxon>50 kb inversion clade</taxon>
        <taxon>dalbergioids sensu lato</taxon>
        <taxon>Dalbergieae</taxon>
        <taxon>Pterocarpus clade</taxon>
        <taxon>Stylosanthes</taxon>
    </lineage>
</organism>
<keyword evidence="3" id="KW-1185">Reference proteome</keyword>
<comment type="caution">
    <text evidence="2">The sequence shown here is derived from an EMBL/GenBank/DDBJ whole genome shotgun (WGS) entry which is preliminary data.</text>
</comment>
<evidence type="ECO:0000256" key="1">
    <source>
        <dbReference type="SAM" id="MobiDB-lite"/>
    </source>
</evidence>
<evidence type="ECO:0000313" key="2">
    <source>
        <dbReference type="EMBL" id="MED6127812.1"/>
    </source>
</evidence>
<feature type="region of interest" description="Disordered" evidence="1">
    <location>
        <begin position="1"/>
        <end position="34"/>
    </location>
</feature>
<feature type="compositionally biased region" description="Basic and acidic residues" evidence="1">
    <location>
        <begin position="1"/>
        <end position="19"/>
    </location>
</feature>